<dbReference type="AlphaFoldDB" id="A0A8J3E948"/>
<feature type="transmembrane region" description="Helical" evidence="9">
    <location>
        <begin position="7"/>
        <end position="26"/>
    </location>
</feature>
<reference evidence="11" key="2">
    <citation type="submission" date="2020-09" db="EMBL/GenBank/DDBJ databases">
        <authorList>
            <person name="Sun Q."/>
            <person name="Zhou Y."/>
        </authorList>
    </citation>
    <scope>NUCLEOTIDE SEQUENCE</scope>
    <source>
        <strain evidence="11">CGMCC 1.15758</strain>
    </source>
</reference>
<evidence type="ECO:0000256" key="7">
    <source>
        <dbReference type="ARBA" id="ARBA00022777"/>
    </source>
</evidence>
<evidence type="ECO:0000256" key="4">
    <source>
        <dbReference type="ARBA" id="ARBA00022475"/>
    </source>
</evidence>
<dbReference type="InterPro" id="IPR003661">
    <property type="entry name" value="HisK_dim/P_dom"/>
</dbReference>
<keyword evidence="12" id="KW-1185">Reference proteome</keyword>
<keyword evidence="4" id="KW-1003">Cell membrane</keyword>
<dbReference type="EC" id="2.7.13.3" evidence="3"/>
<keyword evidence="9" id="KW-0812">Transmembrane</keyword>
<keyword evidence="6" id="KW-0547">Nucleotide-binding</keyword>
<keyword evidence="7" id="KW-0418">Kinase</keyword>
<dbReference type="PROSITE" id="PS50109">
    <property type="entry name" value="HIS_KIN"/>
    <property type="match status" value="1"/>
</dbReference>
<dbReference type="OrthoDB" id="9804645at2"/>
<feature type="domain" description="Histidine kinase" evidence="10">
    <location>
        <begin position="221"/>
        <end position="416"/>
    </location>
</feature>
<comment type="subcellular location">
    <subcellularLocation>
        <location evidence="2">Cell membrane</location>
        <topology evidence="2">Multi-pass membrane protein</topology>
    </subcellularLocation>
</comment>
<evidence type="ECO:0000313" key="11">
    <source>
        <dbReference type="EMBL" id="GGF96579.1"/>
    </source>
</evidence>
<feature type="transmembrane region" description="Helical" evidence="9">
    <location>
        <begin position="147"/>
        <end position="168"/>
    </location>
</feature>
<dbReference type="SUPFAM" id="SSF47384">
    <property type="entry name" value="Homodimeric domain of signal transducing histidine kinase"/>
    <property type="match status" value="1"/>
</dbReference>
<dbReference type="Gene3D" id="3.30.565.10">
    <property type="entry name" value="Histidine kinase-like ATPase, C-terminal domain"/>
    <property type="match status" value="1"/>
</dbReference>
<dbReference type="Gene3D" id="1.10.287.130">
    <property type="match status" value="1"/>
</dbReference>
<dbReference type="PANTHER" id="PTHR44936:SF10">
    <property type="entry name" value="SENSOR PROTEIN RSTB"/>
    <property type="match status" value="1"/>
</dbReference>
<dbReference type="CDD" id="cd00082">
    <property type="entry name" value="HisKA"/>
    <property type="match status" value="1"/>
</dbReference>
<keyword evidence="9" id="KW-0472">Membrane</keyword>
<dbReference type="GO" id="GO:0005524">
    <property type="term" value="F:ATP binding"/>
    <property type="evidence" value="ECO:0007669"/>
    <property type="project" value="UniProtKB-KW"/>
</dbReference>
<evidence type="ECO:0000256" key="1">
    <source>
        <dbReference type="ARBA" id="ARBA00000085"/>
    </source>
</evidence>
<organism evidence="11 12">
    <name type="scientific">Cysteiniphilum litorale</name>
    <dbReference type="NCBI Taxonomy" id="2056700"/>
    <lineage>
        <taxon>Bacteria</taxon>
        <taxon>Pseudomonadati</taxon>
        <taxon>Pseudomonadota</taxon>
        <taxon>Gammaproteobacteria</taxon>
        <taxon>Thiotrichales</taxon>
        <taxon>Fastidiosibacteraceae</taxon>
        <taxon>Cysteiniphilum</taxon>
    </lineage>
</organism>
<name>A0A8J3E948_9GAMM</name>
<dbReference type="Proteomes" id="UP000636949">
    <property type="component" value="Unassembled WGS sequence"/>
</dbReference>
<keyword evidence="5" id="KW-0808">Transferase</keyword>
<evidence type="ECO:0000256" key="3">
    <source>
        <dbReference type="ARBA" id="ARBA00012438"/>
    </source>
</evidence>
<keyword evidence="9" id="KW-1133">Transmembrane helix</keyword>
<accession>A0A8J3E948</accession>
<dbReference type="SUPFAM" id="SSF55874">
    <property type="entry name" value="ATPase domain of HSP90 chaperone/DNA topoisomerase II/histidine kinase"/>
    <property type="match status" value="1"/>
</dbReference>
<evidence type="ECO:0000256" key="6">
    <source>
        <dbReference type="ARBA" id="ARBA00022741"/>
    </source>
</evidence>
<reference evidence="11" key="1">
    <citation type="journal article" date="2014" name="Int. J. Syst. Evol. Microbiol.">
        <title>Complete genome sequence of Corynebacterium casei LMG S-19264T (=DSM 44701T), isolated from a smear-ripened cheese.</title>
        <authorList>
            <consortium name="US DOE Joint Genome Institute (JGI-PGF)"/>
            <person name="Walter F."/>
            <person name="Albersmeier A."/>
            <person name="Kalinowski J."/>
            <person name="Ruckert C."/>
        </authorList>
    </citation>
    <scope>NUCLEOTIDE SEQUENCE</scope>
    <source>
        <strain evidence="11">CGMCC 1.15758</strain>
    </source>
</reference>
<dbReference type="GO" id="GO:0005886">
    <property type="term" value="C:plasma membrane"/>
    <property type="evidence" value="ECO:0007669"/>
    <property type="project" value="UniProtKB-SubCell"/>
</dbReference>
<dbReference type="PANTHER" id="PTHR44936">
    <property type="entry name" value="SENSOR PROTEIN CREC"/>
    <property type="match status" value="1"/>
</dbReference>
<dbReference type="Pfam" id="PF00512">
    <property type="entry name" value="HisKA"/>
    <property type="match status" value="1"/>
</dbReference>
<evidence type="ECO:0000256" key="8">
    <source>
        <dbReference type="ARBA" id="ARBA00022840"/>
    </source>
</evidence>
<dbReference type="InterPro" id="IPR036097">
    <property type="entry name" value="HisK_dim/P_sf"/>
</dbReference>
<dbReference type="Pfam" id="PF02518">
    <property type="entry name" value="HATPase_c"/>
    <property type="match status" value="1"/>
</dbReference>
<sequence>MKKHLNLLCIFAFFCLSLISISYLFISAYRQINEDIHAELHHKIAWEIAKIVKYGENEDLKSFIQTFDSQHFSDIQIQRIELEMALSTVPQFHPDYTIKNAQDLENKILQHQDNIHKFSVFIHKDLWLNIHAVKNYHYFFSLFTTEFAIILLIVILLLFACWLLLRLYRLTELSQQMLIELGLPQNTSIYFGLISGPKALFEQMKLRIHNLTRTRAQLMSSISHDIKTPLTRMRFRLEQLELKGDTDAIKSMADIDHINEVVQSFLSLSNLHLQQRKKIDLNLMLLTLQDNYADMGHHIDYTEAPESIVYGSAQVYNRILTNILDNAFRFSDRVDISLMQTKQLIELIIIDHGQGVAHDKLNKITQLGFSENNMDTKKHYGLGLAIVHELVSLTGGTIIFENDPTLGLRVTMTWAK</sequence>
<evidence type="ECO:0000256" key="9">
    <source>
        <dbReference type="SAM" id="Phobius"/>
    </source>
</evidence>
<evidence type="ECO:0000256" key="5">
    <source>
        <dbReference type="ARBA" id="ARBA00022679"/>
    </source>
</evidence>
<dbReference type="SMART" id="SM00387">
    <property type="entry name" value="HATPase_c"/>
    <property type="match status" value="1"/>
</dbReference>
<gene>
    <name evidence="11" type="ORF">GCM10010995_12260</name>
</gene>
<dbReference type="SMART" id="SM00388">
    <property type="entry name" value="HisKA"/>
    <property type="match status" value="1"/>
</dbReference>
<comment type="catalytic activity">
    <reaction evidence="1">
        <text>ATP + protein L-histidine = ADP + protein N-phospho-L-histidine.</text>
        <dbReference type="EC" id="2.7.13.3"/>
    </reaction>
</comment>
<evidence type="ECO:0000313" key="12">
    <source>
        <dbReference type="Proteomes" id="UP000636949"/>
    </source>
</evidence>
<dbReference type="EMBL" id="BMJS01000010">
    <property type="protein sequence ID" value="GGF96579.1"/>
    <property type="molecule type" value="Genomic_DNA"/>
</dbReference>
<dbReference type="RefSeq" id="WP_117002313.1">
    <property type="nucleotide sequence ID" value="NZ_BMJS01000010.1"/>
</dbReference>
<dbReference type="InterPro" id="IPR036890">
    <property type="entry name" value="HATPase_C_sf"/>
</dbReference>
<dbReference type="InterPro" id="IPR005467">
    <property type="entry name" value="His_kinase_dom"/>
</dbReference>
<protein>
    <recommendedName>
        <fullName evidence="3">histidine kinase</fullName>
        <ecNumber evidence="3">2.7.13.3</ecNumber>
    </recommendedName>
</protein>
<comment type="caution">
    <text evidence="11">The sequence shown here is derived from an EMBL/GenBank/DDBJ whole genome shotgun (WGS) entry which is preliminary data.</text>
</comment>
<dbReference type="GO" id="GO:0000155">
    <property type="term" value="F:phosphorelay sensor kinase activity"/>
    <property type="evidence" value="ECO:0007669"/>
    <property type="project" value="InterPro"/>
</dbReference>
<evidence type="ECO:0000256" key="2">
    <source>
        <dbReference type="ARBA" id="ARBA00004651"/>
    </source>
</evidence>
<dbReference type="InterPro" id="IPR003594">
    <property type="entry name" value="HATPase_dom"/>
</dbReference>
<dbReference type="InterPro" id="IPR050980">
    <property type="entry name" value="2C_sensor_his_kinase"/>
</dbReference>
<proteinExistence type="predicted"/>
<evidence type="ECO:0000259" key="10">
    <source>
        <dbReference type="PROSITE" id="PS50109"/>
    </source>
</evidence>
<keyword evidence="8" id="KW-0067">ATP-binding</keyword>